<dbReference type="Gene3D" id="3.30.300.250">
    <property type="match status" value="1"/>
</dbReference>
<proteinExistence type="predicted"/>
<sequence>MPRFALLALTLALPLTVQAAESLKDHELNQMLRKVAAESSQGTPRAVNEDILDRGYTVQGKQLINSLSVRPAHAARMRENPATVRVQLAESVCQNNGYRQLLARGATLVYDFTEYQTNKPVMVERFQAADCGLGK</sequence>
<dbReference type="Pfam" id="PF13652">
    <property type="entry name" value="QSregVF"/>
    <property type="match status" value="1"/>
</dbReference>
<feature type="chain" id="PRO_5006853357" description="Quorum-sensing-regulated virulence factor" evidence="1">
    <location>
        <begin position="20"/>
        <end position="135"/>
    </location>
</feature>
<protein>
    <recommendedName>
        <fullName evidence="4">Quorum-sensing-regulated virulence factor</fullName>
    </recommendedName>
</protein>
<dbReference type="KEGG" id="por:APT59_06350"/>
<dbReference type="EMBL" id="CP013987">
    <property type="protein sequence ID" value="ALZ83845.1"/>
    <property type="molecule type" value="Genomic_DNA"/>
</dbReference>
<dbReference type="OrthoDB" id="7021208at2"/>
<evidence type="ECO:0000256" key="1">
    <source>
        <dbReference type="SAM" id="SignalP"/>
    </source>
</evidence>
<feature type="signal peptide" evidence="1">
    <location>
        <begin position="1"/>
        <end position="19"/>
    </location>
</feature>
<reference evidence="2 3" key="1">
    <citation type="submission" date="2016-01" db="EMBL/GenBank/DDBJ databases">
        <title>Annotation of Pseudomonas oryzihabitans USDA-ARS-USMARC-56511.</title>
        <authorList>
            <person name="Harhay G.P."/>
            <person name="Harhay D.M."/>
            <person name="Smith T.P.L."/>
            <person name="Bono J.L."/>
            <person name="Heaton M.P."/>
            <person name="Clawson M.L."/>
            <person name="Chitko-Mckown C.G."/>
            <person name="Capik S.F."/>
            <person name="DeDonder K.D."/>
            <person name="Apley M.D."/>
            <person name="Lubbers B.V."/>
            <person name="White B.J."/>
            <person name="Larson R.L."/>
        </authorList>
    </citation>
    <scope>NUCLEOTIDE SEQUENCE [LARGE SCALE GENOMIC DNA]</scope>
    <source>
        <strain evidence="2 3">USDA-ARS-USMARC-56511</strain>
    </source>
</reference>
<evidence type="ECO:0000313" key="2">
    <source>
        <dbReference type="EMBL" id="ALZ83845.1"/>
    </source>
</evidence>
<dbReference type="RefSeq" id="WP_059314081.1">
    <property type="nucleotide sequence ID" value="NZ_CP013987.1"/>
</dbReference>
<dbReference type="AlphaFoldDB" id="A0A0U4W7G0"/>
<evidence type="ECO:0000313" key="3">
    <source>
        <dbReference type="Proteomes" id="UP000064137"/>
    </source>
</evidence>
<keyword evidence="1" id="KW-0732">Signal</keyword>
<evidence type="ECO:0008006" key="4">
    <source>
        <dbReference type="Google" id="ProtNLM"/>
    </source>
</evidence>
<dbReference type="Proteomes" id="UP000064137">
    <property type="component" value="Chromosome"/>
</dbReference>
<dbReference type="InterPro" id="IPR025203">
    <property type="entry name" value="QSregVF"/>
</dbReference>
<gene>
    <name evidence="2" type="ORF">APT59_06350</name>
</gene>
<organism evidence="2 3">
    <name type="scientific">Pseudomonas oryzihabitans</name>
    <dbReference type="NCBI Taxonomy" id="47885"/>
    <lineage>
        <taxon>Bacteria</taxon>
        <taxon>Pseudomonadati</taxon>
        <taxon>Pseudomonadota</taxon>
        <taxon>Gammaproteobacteria</taxon>
        <taxon>Pseudomonadales</taxon>
        <taxon>Pseudomonadaceae</taxon>
        <taxon>Pseudomonas</taxon>
    </lineage>
</organism>
<name>A0A0U4W7G0_9PSED</name>
<accession>A0A0U4W7G0</accession>